<dbReference type="GeneID" id="20807186"/>
<accession>W4GUP2</accession>
<sequence length="165" mass="18233">MRINVSSMFELIQDQTASGNLYLQQSLNEYGDAVLEEDEIHETNNPIMDKTLLDTGAEGFRVLTNFTPEKFEDIWGNAESAMTSRWNDGRGRKSATSAKDARTNAGETHRECGRRVLEAPVRLFRVSAPHDDAALEGQSVHSLALRIACDGRQVPAGSSSLRPLQ</sequence>
<evidence type="ECO:0000256" key="1">
    <source>
        <dbReference type="SAM" id="MobiDB-lite"/>
    </source>
</evidence>
<dbReference type="EMBL" id="KI913122">
    <property type="protein sequence ID" value="ETV82613.1"/>
    <property type="molecule type" value="Genomic_DNA"/>
</dbReference>
<protein>
    <submittedName>
        <fullName evidence="2">Uncharacterized protein</fullName>
    </submittedName>
</protein>
<organism evidence="2">
    <name type="scientific">Aphanomyces astaci</name>
    <name type="common">Crayfish plague agent</name>
    <dbReference type="NCBI Taxonomy" id="112090"/>
    <lineage>
        <taxon>Eukaryota</taxon>
        <taxon>Sar</taxon>
        <taxon>Stramenopiles</taxon>
        <taxon>Oomycota</taxon>
        <taxon>Saprolegniomycetes</taxon>
        <taxon>Saprolegniales</taxon>
        <taxon>Verrucalvaceae</taxon>
        <taxon>Aphanomyces</taxon>
    </lineage>
</organism>
<dbReference type="VEuPathDB" id="FungiDB:H257_05190"/>
<name>W4GUP2_APHAT</name>
<feature type="compositionally biased region" description="Basic and acidic residues" evidence="1">
    <location>
        <begin position="99"/>
        <end position="109"/>
    </location>
</feature>
<proteinExistence type="predicted"/>
<dbReference type="AlphaFoldDB" id="W4GUP2"/>
<evidence type="ECO:0000313" key="2">
    <source>
        <dbReference type="EMBL" id="ETV82613.1"/>
    </source>
</evidence>
<feature type="region of interest" description="Disordered" evidence="1">
    <location>
        <begin position="85"/>
        <end position="109"/>
    </location>
</feature>
<reference evidence="2" key="1">
    <citation type="submission" date="2013-12" db="EMBL/GenBank/DDBJ databases">
        <title>The Genome Sequence of Aphanomyces astaci APO3.</title>
        <authorList>
            <consortium name="The Broad Institute Genomics Platform"/>
            <person name="Russ C."/>
            <person name="Tyler B."/>
            <person name="van West P."/>
            <person name="Dieguez-Uribeondo J."/>
            <person name="Young S.K."/>
            <person name="Zeng Q."/>
            <person name="Gargeya S."/>
            <person name="Fitzgerald M."/>
            <person name="Abouelleil A."/>
            <person name="Alvarado L."/>
            <person name="Chapman S.B."/>
            <person name="Gainer-Dewar J."/>
            <person name="Goldberg J."/>
            <person name="Griggs A."/>
            <person name="Gujja S."/>
            <person name="Hansen M."/>
            <person name="Howarth C."/>
            <person name="Imamovic A."/>
            <person name="Ireland A."/>
            <person name="Larimer J."/>
            <person name="McCowan C."/>
            <person name="Murphy C."/>
            <person name="Pearson M."/>
            <person name="Poon T.W."/>
            <person name="Priest M."/>
            <person name="Roberts A."/>
            <person name="Saif S."/>
            <person name="Shea T."/>
            <person name="Sykes S."/>
            <person name="Wortman J."/>
            <person name="Nusbaum C."/>
            <person name="Birren B."/>
        </authorList>
    </citation>
    <scope>NUCLEOTIDE SEQUENCE [LARGE SCALE GENOMIC DNA]</scope>
    <source>
        <strain evidence="2">APO3</strain>
    </source>
</reference>
<dbReference type="RefSeq" id="XP_009828282.1">
    <property type="nucleotide sequence ID" value="XM_009829980.1"/>
</dbReference>
<gene>
    <name evidence="2" type="ORF">H257_05190</name>
</gene>